<keyword evidence="3" id="KW-1185">Reference proteome</keyword>
<gene>
    <name evidence="2" type="ORF">O3M35_008763</name>
</gene>
<feature type="compositionally biased region" description="Polar residues" evidence="1">
    <location>
        <begin position="185"/>
        <end position="211"/>
    </location>
</feature>
<feature type="region of interest" description="Disordered" evidence="1">
    <location>
        <begin position="171"/>
        <end position="211"/>
    </location>
</feature>
<evidence type="ECO:0000313" key="2">
    <source>
        <dbReference type="EMBL" id="KAK9506915.1"/>
    </source>
</evidence>
<dbReference type="EMBL" id="JAPXFL010000005">
    <property type="protein sequence ID" value="KAK9506915.1"/>
    <property type="molecule type" value="Genomic_DNA"/>
</dbReference>
<organism evidence="2 3">
    <name type="scientific">Rhynocoris fuscipes</name>
    <dbReference type="NCBI Taxonomy" id="488301"/>
    <lineage>
        <taxon>Eukaryota</taxon>
        <taxon>Metazoa</taxon>
        <taxon>Ecdysozoa</taxon>
        <taxon>Arthropoda</taxon>
        <taxon>Hexapoda</taxon>
        <taxon>Insecta</taxon>
        <taxon>Pterygota</taxon>
        <taxon>Neoptera</taxon>
        <taxon>Paraneoptera</taxon>
        <taxon>Hemiptera</taxon>
        <taxon>Heteroptera</taxon>
        <taxon>Panheteroptera</taxon>
        <taxon>Cimicomorpha</taxon>
        <taxon>Reduviidae</taxon>
        <taxon>Harpactorinae</taxon>
        <taxon>Harpactorini</taxon>
        <taxon>Rhynocoris</taxon>
    </lineage>
</organism>
<dbReference type="AlphaFoldDB" id="A0AAW1D9T0"/>
<proteinExistence type="predicted"/>
<sequence>MLGNVTTRQQPRLARPKSQDVEFRARSPVANAFYQMNHEVEEENDDSQPQIENTVSEHQYTCPWNKTKRLRSKEKVLGREELHPRPWGVRSPNEIQCTCKPAKNDMNRSANRPTTVNVTPIPRVKTAAHSELNKAINNTCKQIDKIKIFLTKEEVNEFSKKIRTSLEKKIKPKTTDSKPVKKTVSAHNQKTPPTKINNQNTRQLTPPTHHTNVDNMIMTQAALTPTMHMTPTAVVGTMESTNYVIELSPQPRNNAGEYKNIMSQVIPLSMGTDHKPKLVNVDGTYFAEIPNEFGIVPTVNQDIKMADLCNTLIISLFKNFLWYTTVLWLYLQEVNLFKLGSI</sequence>
<comment type="caution">
    <text evidence="2">The sequence shown here is derived from an EMBL/GenBank/DDBJ whole genome shotgun (WGS) entry which is preliminary data.</text>
</comment>
<feature type="compositionally biased region" description="Polar residues" evidence="1">
    <location>
        <begin position="1"/>
        <end position="10"/>
    </location>
</feature>
<reference evidence="2 3" key="1">
    <citation type="submission" date="2022-12" db="EMBL/GenBank/DDBJ databases">
        <title>Chromosome-level genome assembly of true bugs.</title>
        <authorList>
            <person name="Ma L."/>
            <person name="Li H."/>
        </authorList>
    </citation>
    <scope>NUCLEOTIDE SEQUENCE [LARGE SCALE GENOMIC DNA]</scope>
    <source>
        <strain evidence="2">Lab_2022b</strain>
    </source>
</reference>
<feature type="region of interest" description="Disordered" evidence="1">
    <location>
        <begin position="1"/>
        <end position="24"/>
    </location>
</feature>
<evidence type="ECO:0000256" key="1">
    <source>
        <dbReference type="SAM" id="MobiDB-lite"/>
    </source>
</evidence>
<accession>A0AAW1D9T0</accession>
<name>A0AAW1D9T0_9HEMI</name>
<evidence type="ECO:0000313" key="3">
    <source>
        <dbReference type="Proteomes" id="UP001461498"/>
    </source>
</evidence>
<protein>
    <submittedName>
        <fullName evidence="2">Uncharacterized protein</fullName>
    </submittedName>
</protein>
<dbReference type="Proteomes" id="UP001461498">
    <property type="component" value="Unassembled WGS sequence"/>
</dbReference>